<dbReference type="Proteomes" id="UP000237686">
    <property type="component" value="Unassembled WGS sequence"/>
</dbReference>
<dbReference type="GO" id="GO:0003964">
    <property type="term" value="F:RNA-directed DNA polymerase activity"/>
    <property type="evidence" value="ECO:0007669"/>
    <property type="project" value="UniProtKB-KW"/>
</dbReference>
<dbReference type="EMBL" id="PVFZ01000060">
    <property type="protein sequence ID" value="PRF19980.1"/>
    <property type="molecule type" value="Genomic_DNA"/>
</dbReference>
<evidence type="ECO:0000256" key="3">
    <source>
        <dbReference type="ARBA" id="ARBA00022723"/>
    </source>
</evidence>
<dbReference type="GO" id="GO:0051607">
    <property type="term" value="P:defense response to virus"/>
    <property type="evidence" value="ECO:0007669"/>
    <property type="project" value="UniProtKB-KW"/>
</dbReference>
<evidence type="ECO:0000256" key="5">
    <source>
        <dbReference type="ARBA" id="ARBA00022918"/>
    </source>
</evidence>
<evidence type="ECO:0000256" key="6">
    <source>
        <dbReference type="ARBA" id="ARBA00023118"/>
    </source>
</evidence>
<evidence type="ECO:0000313" key="10">
    <source>
        <dbReference type="Proteomes" id="UP000237686"/>
    </source>
</evidence>
<accession>A0A8E2RUH5</accession>
<dbReference type="RefSeq" id="WP_105768039.1">
    <property type="nucleotide sequence ID" value="NZ_CAJHDS010000016.1"/>
</dbReference>
<evidence type="ECO:0000256" key="7">
    <source>
        <dbReference type="ARBA" id="ARBA00034120"/>
    </source>
</evidence>
<evidence type="ECO:0000256" key="2">
    <source>
        <dbReference type="ARBA" id="ARBA00022695"/>
    </source>
</evidence>
<keyword evidence="3" id="KW-0479">Metal-binding</keyword>
<gene>
    <name evidence="9" type="ORF">C6P98_23085</name>
</gene>
<proteinExistence type="inferred from homology"/>
<comment type="similarity">
    <text evidence="7">Belongs to the bacterial reverse transcriptase family.</text>
</comment>
<keyword evidence="6" id="KW-0051">Antiviral defense</keyword>
<evidence type="ECO:0000256" key="4">
    <source>
        <dbReference type="ARBA" id="ARBA00022842"/>
    </source>
</evidence>
<dbReference type="InterPro" id="IPR043502">
    <property type="entry name" value="DNA/RNA_pol_sf"/>
</dbReference>
<dbReference type="CDD" id="cd03487">
    <property type="entry name" value="RT_Bac_retron_II"/>
    <property type="match status" value="1"/>
</dbReference>
<dbReference type="PROSITE" id="PS50878">
    <property type="entry name" value="RT_POL"/>
    <property type="match status" value="1"/>
</dbReference>
<keyword evidence="2" id="KW-0548">Nucleotidyltransferase</keyword>
<dbReference type="AlphaFoldDB" id="A0A8E2RUH5"/>
<keyword evidence="1" id="KW-0808">Transferase</keyword>
<evidence type="ECO:0000256" key="1">
    <source>
        <dbReference type="ARBA" id="ARBA00022679"/>
    </source>
</evidence>
<comment type="caution">
    <text evidence="9">The sequence shown here is derived from an EMBL/GenBank/DDBJ whole genome shotgun (WGS) entry which is preliminary data.</text>
</comment>
<keyword evidence="5 9" id="KW-0695">RNA-directed DNA polymerase</keyword>
<dbReference type="GO" id="GO:0046872">
    <property type="term" value="F:metal ion binding"/>
    <property type="evidence" value="ECO:0007669"/>
    <property type="project" value="UniProtKB-KW"/>
</dbReference>
<protein>
    <submittedName>
        <fullName evidence="9">RNA-directed DNA polymerase</fullName>
    </submittedName>
</protein>
<name>A0A8E2RUH5_9BURK</name>
<sequence length="337" mass="37841">MDRPTYPHERIQSIQSLCCALGLSEPTLRAIASRAPNLYIGPKPKPKKNGGIRYVFDTKSPLKPLLKKINSIFFRRVVFPQYLTGSLSGRDFVANVDVHRNSRQAITEDIAQFFDCITADHVYRIWRDFFAFGEDVADLLTRLTTKNGRVYQGTPTSSYLANLAFWDREPILVEKLATRNIRYSRYVDDITMSSVGVLEADDKSWAIAQAYAMIGANGFKPQRTKHAAFAGGSPIRIMGLNANRHPTLPKQERAQIRALVFQLEQSLARGDTGAVFRSRLNTASGKVGRLKRLHSREGEALRLRLNKIRRVLDVLPLVTCPTTPPGERVQGEDAAPF</sequence>
<reference evidence="9 10" key="1">
    <citation type="submission" date="2018-03" db="EMBL/GenBank/DDBJ databases">
        <authorList>
            <person name="Nguyen K."/>
            <person name="Fouts D."/>
            <person name="Sutton G."/>
        </authorList>
    </citation>
    <scope>NUCLEOTIDE SEQUENCE [LARGE SCALE GENOMIC DNA]</scope>
    <source>
        <strain evidence="9 10">AU17135</strain>
    </source>
</reference>
<dbReference type="SUPFAM" id="SSF56672">
    <property type="entry name" value="DNA/RNA polymerases"/>
    <property type="match status" value="1"/>
</dbReference>
<dbReference type="GO" id="GO:0003723">
    <property type="term" value="F:RNA binding"/>
    <property type="evidence" value="ECO:0007669"/>
    <property type="project" value="InterPro"/>
</dbReference>
<evidence type="ECO:0000313" key="9">
    <source>
        <dbReference type="EMBL" id="PRF19980.1"/>
    </source>
</evidence>
<organism evidence="9 10">
    <name type="scientific">Burkholderia multivorans</name>
    <dbReference type="NCBI Taxonomy" id="87883"/>
    <lineage>
        <taxon>Bacteria</taxon>
        <taxon>Pseudomonadati</taxon>
        <taxon>Pseudomonadota</taxon>
        <taxon>Betaproteobacteria</taxon>
        <taxon>Burkholderiales</taxon>
        <taxon>Burkholderiaceae</taxon>
        <taxon>Burkholderia</taxon>
        <taxon>Burkholderia cepacia complex</taxon>
    </lineage>
</organism>
<dbReference type="InterPro" id="IPR000477">
    <property type="entry name" value="RT_dom"/>
</dbReference>
<dbReference type="InterPro" id="IPR000123">
    <property type="entry name" value="Reverse_transcriptase_msDNA"/>
</dbReference>
<dbReference type="PRINTS" id="PR00866">
    <property type="entry name" value="RNADNAPOLMS"/>
</dbReference>
<feature type="domain" description="Reverse transcriptase" evidence="8">
    <location>
        <begin position="1"/>
        <end position="242"/>
    </location>
</feature>
<evidence type="ECO:0000259" key="8">
    <source>
        <dbReference type="PROSITE" id="PS50878"/>
    </source>
</evidence>
<keyword evidence="4" id="KW-0460">Magnesium</keyword>